<dbReference type="InterPro" id="IPR021954">
    <property type="entry name" value="CRR7"/>
</dbReference>
<organism evidence="1 2">
    <name type="scientific">Thermostichus vulcanus str. 'Rupite'</name>
    <dbReference type="NCBI Taxonomy" id="2813851"/>
    <lineage>
        <taxon>Bacteria</taxon>
        <taxon>Bacillati</taxon>
        <taxon>Cyanobacteriota</taxon>
        <taxon>Cyanophyceae</taxon>
        <taxon>Thermostichales</taxon>
        <taxon>Thermostichaceae</taxon>
        <taxon>Thermostichus</taxon>
    </lineage>
</organism>
<evidence type="ECO:0000313" key="1">
    <source>
        <dbReference type="EMBL" id="MCJ2542260.1"/>
    </source>
</evidence>
<dbReference type="RefSeq" id="WP_244349493.1">
    <property type="nucleotide sequence ID" value="NZ_JAFIRA010000008.1"/>
</dbReference>
<dbReference type="Gene3D" id="3.90.940.40">
    <property type="entry name" value="Protein CHLORORESPIRATORY REDUCTION 7"/>
    <property type="match status" value="1"/>
</dbReference>
<dbReference type="EMBL" id="JAFIRA010000008">
    <property type="protein sequence ID" value="MCJ2542260.1"/>
    <property type="molecule type" value="Genomic_DNA"/>
</dbReference>
<dbReference type="InterPro" id="IPR038150">
    <property type="entry name" value="CRR7-like_sf"/>
</dbReference>
<proteinExistence type="predicted"/>
<keyword evidence="2" id="KW-1185">Reference proteome</keyword>
<gene>
    <name evidence="1" type="ORF">JX360_04960</name>
</gene>
<accession>A0ABT0CA76</accession>
<dbReference type="Pfam" id="PF12095">
    <property type="entry name" value="CRR7"/>
    <property type="match status" value="1"/>
</dbReference>
<comment type="caution">
    <text evidence="1">The sequence shown here is derived from an EMBL/GenBank/DDBJ whole genome shotgun (WGS) entry which is preliminary data.</text>
</comment>
<sequence>MSVHNSDYSDYEPEQLRAASHYVLLMPGLPEQFLSPEELQAFLEQLLQEHPHLVDADLARYPTPQAQAQRLIDTACEVEVTPGEILQWHPVRLNKRASNPLRFGSL</sequence>
<protein>
    <submittedName>
        <fullName evidence="1">Chlororespiratory reduction protein 7</fullName>
    </submittedName>
</protein>
<name>A0ABT0CA76_THEVL</name>
<reference evidence="1" key="1">
    <citation type="submission" date="2021-02" db="EMBL/GenBank/DDBJ databases">
        <title>The CRISPR/cas machinery reduction and long-range gene transfer in the hot spring cyanobacterium Synechococcus.</title>
        <authorList>
            <person name="Dvorak P."/>
            <person name="Jahodarova E."/>
            <person name="Hasler P."/>
            <person name="Poulickova A."/>
        </authorList>
    </citation>
    <scope>NUCLEOTIDE SEQUENCE</scope>
    <source>
        <strain evidence="1">Rupite</strain>
    </source>
</reference>
<evidence type="ECO:0000313" key="2">
    <source>
        <dbReference type="Proteomes" id="UP000830835"/>
    </source>
</evidence>
<dbReference type="Proteomes" id="UP000830835">
    <property type="component" value="Unassembled WGS sequence"/>
</dbReference>